<organism evidence="1 2">
    <name type="scientific">Candidatus Sungbacteria bacterium RIFCSPLOWO2_12_FULL_41_11</name>
    <dbReference type="NCBI Taxonomy" id="1802286"/>
    <lineage>
        <taxon>Bacteria</taxon>
        <taxon>Candidatus Sungiibacteriota</taxon>
    </lineage>
</organism>
<dbReference type="EMBL" id="MHQY01000044">
    <property type="protein sequence ID" value="OHA12677.1"/>
    <property type="molecule type" value="Genomic_DNA"/>
</dbReference>
<dbReference type="NCBIfam" id="TIGR00741">
    <property type="entry name" value="yfiA"/>
    <property type="match status" value="1"/>
</dbReference>
<accession>A0A1G2LM13</accession>
<dbReference type="Pfam" id="PF02482">
    <property type="entry name" value="Ribosomal_S30AE"/>
    <property type="match status" value="1"/>
</dbReference>
<sequence length="159" mass="18649">MNKSYISKPVCKPVCLLVINYTVILKISMKFNLKTTGFSIDAPLRVYVDLKIVRIVAKLLKDENLVKPASLDIEIERETRHHQKGRIWRAEVNLVLPKVFLRAEAEAEDIRSAIDMVQAELSAELRKYKEKRADKNRRRQRIVMEELKVDPLARIKRRR</sequence>
<gene>
    <name evidence="1" type="ORF">A3G49_00175</name>
</gene>
<evidence type="ECO:0000313" key="2">
    <source>
        <dbReference type="Proteomes" id="UP000177171"/>
    </source>
</evidence>
<name>A0A1G2LM13_9BACT</name>
<dbReference type="Gene3D" id="3.30.160.100">
    <property type="entry name" value="Ribosome hibernation promotion factor-like"/>
    <property type="match status" value="1"/>
</dbReference>
<dbReference type="InterPro" id="IPR003489">
    <property type="entry name" value="RHF/RaiA"/>
</dbReference>
<comment type="caution">
    <text evidence="1">The sequence shown here is derived from an EMBL/GenBank/DDBJ whole genome shotgun (WGS) entry which is preliminary data.</text>
</comment>
<dbReference type="SUPFAM" id="SSF69754">
    <property type="entry name" value="Ribosome binding protein Y (YfiA homologue)"/>
    <property type="match status" value="1"/>
</dbReference>
<reference evidence="1 2" key="1">
    <citation type="journal article" date="2016" name="Nat. Commun.">
        <title>Thousands of microbial genomes shed light on interconnected biogeochemical processes in an aquifer system.</title>
        <authorList>
            <person name="Anantharaman K."/>
            <person name="Brown C.T."/>
            <person name="Hug L.A."/>
            <person name="Sharon I."/>
            <person name="Castelle C.J."/>
            <person name="Probst A.J."/>
            <person name="Thomas B.C."/>
            <person name="Singh A."/>
            <person name="Wilkins M.J."/>
            <person name="Karaoz U."/>
            <person name="Brodie E.L."/>
            <person name="Williams K.H."/>
            <person name="Hubbard S.S."/>
            <person name="Banfield J.F."/>
        </authorList>
    </citation>
    <scope>NUCLEOTIDE SEQUENCE [LARGE SCALE GENOMIC DNA]</scope>
</reference>
<proteinExistence type="predicted"/>
<dbReference type="Proteomes" id="UP000177171">
    <property type="component" value="Unassembled WGS sequence"/>
</dbReference>
<dbReference type="AlphaFoldDB" id="A0A1G2LM13"/>
<evidence type="ECO:0000313" key="1">
    <source>
        <dbReference type="EMBL" id="OHA12677.1"/>
    </source>
</evidence>
<protein>
    <submittedName>
        <fullName evidence="1">Ribosomal subunit interface protein</fullName>
    </submittedName>
</protein>
<dbReference type="InterPro" id="IPR036567">
    <property type="entry name" value="RHF-like"/>
</dbReference>